<dbReference type="Pfam" id="PF03793">
    <property type="entry name" value="PASTA"/>
    <property type="match status" value="1"/>
</dbReference>
<dbReference type="CDD" id="cd06577">
    <property type="entry name" value="PASTA_pknB"/>
    <property type="match status" value="1"/>
</dbReference>
<reference evidence="10" key="2">
    <citation type="journal article" date="2021" name="PeerJ">
        <title>Extensive microbial diversity within the chicken gut microbiome revealed by metagenomics and culture.</title>
        <authorList>
            <person name="Gilroy R."/>
            <person name="Ravi A."/>
            <person name="Getino M."/>
            <person name="Pursley I."/>
            <person name="Horton D.L."/>
            <person name="Alikhan N.F."/>
            <person name="Baker D."/>
            <person name="Gharbi K."/>
            <person name="Hall N."/>
            <person name="Watson M."/>
            <person name="Adriaenssens E.M."/>
            <person name="Foster-Nyarko E."/>
            <person name="Jarju S."/>
            <person name="Secka A."/>
            <person name="Antonio M."/>
            <person name="Oren A."/>
            <person name="Chaudhuri R.R."/>
            <person name="La Ragione R."/>
            <person name="Hildebrand F."/>
            <person name="Pallen M.J."/>
        </authorList>
    </citation>
    <scope>NUCLEOTIDE SEQUENCE</scope>
    <source>
        <strain evidence="10">CHK187-14744</strain>
    </source>
</reference>
<evidence type="ECO:0000256" key="4">
    <source>
        <dbReference type="ARBA" id="ARBA00022840"/>
    </source>
</evidence>
<evidence type="ECO:0000259" key="9">
    <source>
        <dbReference type="PROSITE" id="PS51178"/>
    </source>
</evidence>
<dbReference type="Proteomes" id="UP000824164">
    <property type="component" value="Unassembled WGS sequence"/>
</dbReference>
<keyword evidence="1" id="KW-0808">Transferase</keyword>
<dbReference type="InterPro" id="IPR011009">
    <property type="entry name" value="Kinase-like_dom_sf"/>
</dbReference>
<dbReference type="SMART" id="SM00740">
    <property type="entry name" value="PASTA"/>
    <property type="match status" value="1"/>
</dbReference>
<dbReference type="GO" id="GO:0005776">
    <property type="term" value="C:autophagosome"/>
    <property type="evidence" value="ECO:0007669"/>
    <property type="project" value="TreeGrafter"/>
</dbReference>
<dbReference type="PROSITE" id="PS00109">
    <property type="entry name" value="PROTEIN_KINASE_TYR"/>
    <property type="match status" value="1"/>
</dbReference>
<dbReference type="Gene3D" id="3.30.10.20">
    <property type="match status" value="1"/>
</dbReference>
<dbReference type="PROSITE" id="PS51178">
    <property type="entry name" value="PASTA"/>
    <property type="match status" value="1"/>
</dbReference>
<dbReference type="PROSITE" id="PS50011">
    <property type="entry name" value="PROTEIN_KINASE_DOM"/>
    <property type="match status" value="1"/>
</dbReference>
<dbReference type="Gene3D" id="1.10.510.10">
    <property type="entry name" value="Transferase(Phosphotransferase) domain 1"/>
    <property type="match status" value="1"/>
</dbReference>
<evidence type="ECO:0000313" key="10">
    <source>
        <dbReference type="EMBL" id="HIU01657.1"/>
    </source>
</evidence>
<keyword evidence="2 5" id="KW-0547">Nucleotide-binding</keyword>
<dbReference type="InterPro" id="IPR005543">
    <property type="entry name" value="PASTA_dom"/>
</dbReference>
<gene>
    <name evidence="10" type="ORF">IAB63_00195</name>
</gene>
<keyword evidence="3 10" id="KW-0418">Kinase</keyword>
<dbReference type="InterPro" id="IPR000719">
    <property type="entry name" value="Prot_kinase_dom"/>
</dbReference>
<evidence type="ECO:0000313" key="11">
    <source>
        <dbReference type="Proteomes" id="UP000824164"/>
    </source>
</evidence>
<organism evidence="10 11">
    <name type="scientific">Candidatus Onthocola gallistercoris</name>
    <dbReference type="NCBI Taxonomy" id="2840876"/>
    <lineage>
        <taxon>Bacteria</taxon>
        <taxon>Bacillati</taxon>
        <taxon>Bacillota</taxon>
        <taxon>Bacilli</taxon>
        <taxon>Candidatus Onthocola</taxon>
    </lineage>
</organism>
<sequence length="511" mass="56683">MIDVKHLCPGCMEYWEDTERPCPCCGFSWKTPAKAGRELPPFTILGGRYLLGNRIGTGGFGIIYIAMDLETEETVAVKEFFPVSYAERVGQDVTALPGEDGRYFREALGSFRKEARILSGFTDVENVIRYRDYVMENKTAYLITDYVKGIDLGQYMKITGKTFSQEEVLDLMHPILMAVDTLHSRHVLHRDVSPENLILSPEGRLTLIDFGGAREYDPEDTRNLTVILKHGYAPDEQYHSGSRQGPWTDLYACCAVMYQMISGILPQDGADRRIKDDLLPLDEIGGLTVTETFARAIEKGMTIHAPDRYLSISRLMADICPEDPNAGKTESRPETYKSEPAGTAEKRTGSSEGLSDLQPYRGPESGKGEAHRAAKALAEGADKKETGHSHTFYKWLKYLIPAALILTGLIIFFSVTEKQPDQTGTTEKAATGNMDQTVEGTAEDSTDAVIVPDVTGQSLAYAEETMRKAGFDVAKVSYEYSDTVSYGDVIGYQLDMEGMRVQILVSNGRQQ</sequence>
<keyword evidence="7" id="KW-0812">Transmembrane</keyword>
<reference evidence="10" key="1">
    <citation type="submission" date="2020-10" db="EMBL/GenBank/DDBJ databases">
        <authorList>
            <person name="Gilroy R."/>
        </authorList>
    </citation>
    <scope>NUCLEOTIDE SEQUENCE</scope>
    <source>
        <strain evidence="10">CHK187-14744</strain>
    </source>
</reference>
<proteinExistence type="predicted"/>
<comment type="caution">
    <text evidence="10">The sequence shown here is derived from an EMBL/GenBank/DDBJ whole genome shotgun (WGS) entry which is preliminary data.</text>
</comment>
<keyword evidence="10" id="KW-0723">Serine/threonine-protein kinase</keyword>
<evidence type="ECO:0000259" key="8">
    <source>
        <dbReference type="PROSITE" id="PS50011"/>
    </source>
</evidence>
<dbReference type="PANTHER" id="PTHR24348">
    <property type="entry name" value="SERINE/THREONINE-PROTEIN KINASE UNC-51-RELATED"/>
    <property type="match status" value="1"/>
</dbReference>
<dbReference type="EMBL" id="DVLT01000001">
    <property type="protein sequence ID" value="HIU01657.1"/>
    <property type="molecule type" value="Genomic_DNA"/>
</dbReference>
<keyword evidence="7" id="KW-1133">Transmembrane helix</keyword>
<evidence type="ECO:0000256" key="1">
    <source>
        <dbReference type="ARBA" id="ARBA00022679"/>
    </source>
</evidence>
<keyword evidence="4 5" id="KW-0067">ATP-binding</keyword>
<dbReference type="AlphaFoldDB" id="A0A9D1HGA4"/>
<feature type="domain" description="PASTA" evidence="9">
    <location>
        <begin position="445"/>
        <end position="507"/>
    </location>
</feature>
<dbReference type="GO" id="GO:0042594">
    <property type="term" value="P:response to starvation"/>
    <property type="evidence" value="ECO:0007669"/>
    <property type="project" value="TreeGrafter"/>
</dbReference>
<accession>A0A9D1HGA4</accession>
<dbReference type="GO" id="GO:0005524">
    <property type="term" value="F:ATP binding"/>
    <property type="evidence" value="ECO:0007669"/>
    <property type="project" value="UniProtKB-UniRule"/>
</dbReference>
<evidence type="ECO:0000256" key="3">
    <source>
        <dbReference type="ARBA" id="ARBA00022777"/>
    </source>
</evidence>
<feature type="region of interest" description="Disordered" evidence="6">
    <location>
        <begin position="321"/>
        <end position="382"/>
    </location>
</feature>
<keyword evidence="7" id="KW-0472">Membrane</keyword>
<dbReference type="CDD" id="cd14014">
    <property type="entry name" value="STKc_PknB_like"/>
    <property type="match status" value="1"/>
</dbReference>
<feature type="binding site" evidence="5">
    <location>
        <position position="78"/>
    </location>
    <ligand>
        <name>ATP</name>
        <dbReference type="ChEBI" id="CHEBI:30616"/>
    </ligand>
</feature>
<dbReference type="SUPFAM" id="SSF56112">
    <property type="entry name" value="Protein kinase-like (PK-like)"/>
    <property type="match status" value="1"/>
</dbReference>
<feature type="domain" description="Protein kinase" evidence="8">
    <location>
        <begin position="49"/>
        <end position="326"/>
    </location>
</feature>
<dbReference type="InterPro" id="IPR045269">
    <property type="entry name" value="Atg1-like"/>
</dbReference>
<protein>
    <submittedName>
        <fullName evidence="10">Serine/threonine protein kinase</fullName>
    </submittedName>
</protein>
<evidence type="ECO:0000256" key="5">
    <source>
        <dbReference type="PROSITE-ProRule" id="PRU10141"/>
    </source>
</evidence>
<dbReference type="GO" id="GO:0005829">
    <property type="term" value="C:cytosol"/>
    <property type="evidence" value="ECO:0007669"/>
    <property type="project" value="TreeGrafter"/>
</dbReference>
<dbReference type="Pfam" id="PF00069">
    <property type="entry name" value="Pkinase"/>
    <property type="match status" value="1"/>
</dbReference>
<dbReference type="GO" id="GO:0004674">
    <property type="term" value="F:protein serine/threonine kinase activity"/>
    <property type="evidence" value="ECO:0007669"/>
    <property type="project" value="UniProtKB-KW"/>
</dbReference>
<dbReference type="GO" id="GO:0034045">
    <property type="term" value="C:phagophore assembly site membrane"/>
    <property type="evidence" value="ECO:0007669"/>
    <property type="project" value="TreeGrafter"/>
</dbReference>
<dbReference type="PANTHER" id="PTHR24348:SF22">
    <property type="entry name" value="NON-SPECIFIC SERINE_THREONINE PROTEIN KINASE"/>
    <property type="match status" value="1"/>
</dbReference>
<dbReference type="InterPro" id="IPR017441">
    <property type="entry name" value="Protein_kinase_ATP_BS"/>
</dbReference>
<dbReference type="PROSITE" id="PS00107">
    <property type="entry name" value="PROTEIN_KINASE_ATP"/>
    <property type="match status" value="1"/>
</dbReference>
<evidence type="ECO:0000256" key="6">
    <source>
        <dbReference type="SAM" id="MobiDB-lite"/>
    </source>
</evidence>
<feature type="transmembrane region" description="Helical" evidence="7">
    <location>
        <begin position="395"/>
        <end position="415"/>
    </location>
</feature>
<evidence type="ECO:0000256" key="2">
    <source>
        <dbReference type="ARBA" id="ARBA00022741"/>
    </source>
</evidence>
<dbReference type="InterPro" id="IPR008266">
    <property type="entry name" value="Tyr_kinase_AS"/>
</dbReference>
<name>A0A9D1HGA4_9FIRM</name>
<evidence type="ECO:0000256" key="7">
    <source>
        <dbReference type="SAM" id="Phobius"/>
    </source>
</evidence>